<dbReference type="EC" id="3.1.3.3" evidence="3"/>
<dbReference type="EMBL" id="FXXQ01000001">
    <property type="protein sequence ID" value="SMX22368.1"/>
    <property type="molecule type" value="Genomic_DNA"/>
</dbReference>
<dbReference type="GO" id="GO:0016791">
    <property type="term" value="F:phosphatase activity"/>
    <property type="evidence" value="ECO:0007669"/>
    <property type="project" value="TreeGrafter"/>
</dbReference>
<keyword evidence="3" id="KW-0378">Hydrolase</keyword>
<reference evidence="3 4" key="1">
    <citation type="submission" date="2017-05" db="EMBL/GenBank/DDBJ databases">
        <authorList>
            <person name="Song R."/>
            <person name="Chenine A.L."/>
            <person name="Ruprecht R.M."/>
        </authorList>
    </citation>
    <scope>NUCLEOTIDE SEQUENCE [LARGE SCALE GENOMIC DNA]</scope>
    <source>
        <strain evidence="3 4">CECT 8489</strain>
    </source>
</reference>
<feature type="binding site" evidence="2">
    <location>
        <begin position="11"/>
        <end position="18"/>
    </location>
    <ligand>
        <name>substrate</name>
    </ligand>
</feature>
<protein>
    <submittedName>
        <fullName evidence="3">Phosphoserine phosphatase 1</fullName>
        <ecNumber evidence="3">3.1.3.3</ecNumber>
    </submittedName>
</protein>
<dbReference type="AlphaFoldDB" id="A0A238IV86"/>
<dbReference type="GO" id="GO:0005737">
    <property type="term" value="C:cytoplasm"/>
    <property type="evidence" value="ECO:0007669"/>
    <property type="project" value="TreeGrafter"/>
</dbReference>
<dbReference type="Proteomes" id="UP000201838">
    <property type="component" value="Unassembled WGS sequence"/>
</dbReference>
<feature type="active site" description="Tele-phosphohistidine intermediate" evidence="1">
    <location>
        <position position="12"/>
    </location>
</feature>
<evidence type="ECO:0000256" key="2">
    <source>
        <dbReference type="PIRSR" id="PIRSR613078-2"/>
    </source>
</evidence>
<dbReference type="PIRSF" id="PIRSF000709">
    <property type="entry name" value="6PFK_2-Ptase"/>
    <property type="match status" value="1"/>
</dbReference>
<evidence type="ECO:0000313" key="3">
    <source>
        <dbReference type="EMBL" id="SMX22368.1"/>
    </source>
</evidence>
<proteinExistence type="predicted"/>
<accession>A0A238IV86</accession>
<organism evidence="3 4">
    <name type="scientific">Boseongicola aestuarii</name>
    <dbReference type="NCBI Taxonomy" id="1470561"/>
    <lineage>
        <taxon>Bacteria</taxon>
        <taxon>Pseudomonadati</taxon>
        <taxon>Pseudomonadota</taxon>
        <taxon>Alphaproteobacteria</taxon>
        <taxon>Rhodobacterales</taxon>
        <taxon>Paracoccaceae</taxon>
        <taxon>Boseongicola</taxon>
    </lineage>
</organism>
<dbReference type="PANTHER" id="PTHR48100">
    <property type="entry name" value="BROAD-SPECIFICITY PHOSPHATASE YOR283W-RELATED"/>
    <property type="match status" value="1"/>
</dbReference>
<dbReference type="SMART" id="SM00855">
    <property type="entry name" value="PGAM"/>
    <property type="match status" value="1"/>
</dbReference>
<dbReference type="CDD" id="cd07067">
    <property type="entry name" value="HP_PGM_like"/>
    <property type="match status" value="1"/>
</dbReference>
<sequence>MTTYPEIYVLRHVETVWNREGRWQGSLDSPLTEMGRAHAVEMGARLGAEGVSATTHVAWSSPQGRALRTCELALKPLGIGAEPCDGLREIGIGEWTGMTLDEMRAGWPDFNLGGWIDVYSKAPGGEGFEALWERAGLILAHLRQPTIIVTHGITSRILRTRAMGLSLADMEDLPGGQGVIHHIQDGVHRTF</sequence>
<dbReference type="RefSeq" id="WP_093972328.1">
    <property type="nucleotide sequence ID" value="NZ_FXXQ01000001.1"/>
</dbReference>
<dbReference type="InterPro" id="IPR013078">
    <property type="entry name" value="His_Pase_superF_clade-1"/>
</dbReference>
<dbReference type="SUPFAM" id="SSF53254">
    <property type="entry name" value="Phosphoglycerate mutase-like"/>
    <property type="match status" value="1"/>
</dbReference>
<dbReference type="PANTHER" id="PTHR48100:SF1">
    <property type="entry name" value="HISTIDINE PHOSPHATASE FAMILY PROTEIN-RELATED"/>
    <property type="match status" value="1"/>
</dbReference>
<name>A0A238IV86_9RHOB</name>
<feature type="active site" description="Proton donor/acceptor" evidence="1">
    <location>
        <position position="89"/>
    </location>
</feature>
<evidence type="ECO:0000313" key="4">
    <source>
        <dbReference type="Proteomes" id="UP000201838"/>
    </source>
</evidence>
<dbReference type="InterPro" id="IPR029033">
    <property type="entry name" value="His_PPase_superfam"/>
</dbReference>
<dbReference type="OrthoDB" id="9781415at2"/>
<evidence type="ECO:0000256" key="1">
    <source>
        <dbReference type="PIRSR" id="PIRSR613078-1"/>
    </source>
</evidence>
<dbReference type="InterPro" id="IPR050275">
    <property type="entry name" value="PGM_Phosphatase"/>
</dbReference>
<feature type="binding site" evidence="2">
    <location>
        <position position="65"/>
    </location>
    <ligand>
        <name>substrate</name>
    </ligand>
</feature>
<dbReference type="Pfam" id="PF00300">
    <property type="entry name" value="His_Phos_1"/>
    <property type="match status" value="1"/>
</dbReference>
<keyword evidence="4" id="KW-1185">Reference proteome</keyword>
<gene>
    <name evidence="3" type="primary">pspA</name>
    <name evidence="3" type="ORF">BOA8489_00463</name>
</gene>
<dbReference type="Gene3D" id="3.40.50.1240">
    <property type="entry name" value="Phosphoglycerate mutase-like"/>
    <property type="match status" value="1"/>
</dbReference>